<dbReference type="GeneID" id="107063800"/>
<dbReference type="RefSeq" id="XP_015171379.1">
    <property type="nucleotide sequence ID" value="XM_015315893.1"/>
</dbReference>
<proteinExistence type="predicted"/>
<keyword evidence="1" id="KW-1185">Reference proteome</keyword>
<evidence type="ECO:0000313" key="1">
    <source>
        <dbReference type="Proteomes" id="UP000694924"/>
    </source>
</evidence>
<dbReference type="RefSeq" id="XP_015171378.1">
    <property type="nucleotide sequence ID" value="XM_015315892.1"/>
</dbReference>
<reference evidence="2 3" key="1">
    <citation type="submission" date="2025-05" db="UniProtKB">
        <authorList>
            <consortium name="RefSeq"/>
        </authorList>
    </citation>
    <scope>IDENTIFICATION</scope>
    <source>
        <tissue evidence="2 3">Whole body</tissue>
    </source>
</reference>
<evidence type="ECO:0000313" key="2">
    <source>
        <dbReference type="RefSeq" id="XP_015171377.1"/>
    </source>
</evidence>
<dbReference type="Proteomes" id="UP000694924">
    <property type="component" value="Unplaced"/>
</dbReference>
<evidence type="ECO:0000313" key="3">
    <source>
        <dbReference type="RefSeq" id="XP_015171378.1"/>
    </source>
</evidence>
<dbReference type="RefSeq" id="XP_015171377.1">
    <property type="nucleotide sequence ID" value="XM_015315891.1"/>
</dbReference>
<organism evidence="1 4">
    <name type="scientific">Polistes dominula</name>
    <name type="common">European paper wasp</name>
    <name type="synonym">Vespa dominula</name>
    <dbReference type="NCBI Taxonomy" id="743375"/>
    <lineage>
        <taxon>Eukaryota</taxon>
        <taxon>Metazoa</taxon>
        <taxon>Ecdysozoa</taxon>
        <taxon>Arthropoda</taxon>
        <taxon>Hexapoda</taxon>
        <taxon>Insecta</taxon>
        <taxon>Pterygota</taxon>
        <taxon>Neoptera</taxon>
        <taxon>Endopterygota</taxon>
        <taxon>Hymenoptera</taxon>
        <taxon>Apocrita</taxon>
        <taxon>Aculeata</taxon>
        <taxon>Vespoidea</taxon>
        <taxon>Vespidae</taxon>
        <taxon>Polistinae</taxon>
        <taxon>Polistini</taxon>
        <taxon>Polistes</taxon>
    </lineage>
</organism>
<accession>A0ABM1HTU2</accession>
<sequence>MAFEENKNKYSNIEHVRTNMLWMDIKIVDPEMETLMKQINEEQIKLKEALREKLCLIRYDTDFVQRENEQLKEWLRFKGIQFEDKKDHSGISSTNDIVIKEEQIDNVTNENESYEEKFNPETSEEYNHIEKSNKSEHGTMDIKEETNRLKSCYIKVNEEDYKECKNDALKKDSQNMNRKDEVCNVNNQNENEESVIATRTRKSTQVNVSAENIWLSEKRSKRGMERRRLVKNYKTTNKRKKNTKRKIVGVQNKEDIYNVDQS</sequence>
<protein>
    <submittedName>
        <fullName evidence="2 3">Uncharacterized protein LOC107063800</fullName>
    </submittedName>
</protein>
<evidence type="ECO:0000313" key="4">
    <source>
        <dbReference type="RefSeq" id="XP_015171379.1"/>
    </source>
</evidence>
<name>A0ABM1HTU2_POLDO</name>
<gene>
    <name evidence="2 3 4" type="primary">LOC107063800</name>
</gene>